<protein>
    <submittedName>
        <fullName evidence="2">Uncharacterized protein</fullName>
    </submittedName>
</protein>
<organism evidence="2 3">
    <name type="scientific">Candidatus Marithioploca araucensis</name>
    <dbReference type="NCBI Taxonomy" id="70273"/>
    <lineage>
        <taxon>Bacteria</taxon>
        <taxon>Pseudomonadati</taxon>
        <taxon>Pseudomonadota</taxon>
        <taxon>Gammaproteobacteria</taxon>
        <taxon>Thiotrichales</taxon>
        <taxon>Thiotrichaceae</taxon>
        <taxon>Candidatus Marithioploca</taxon>
    </lineage>
</organism>
<evidence type="ECO:0000313" key="3">
    <source>
        <dbReference type="Proteomes" id="UP001171945"/>
    </source>
</evidence>
<dbReference type="Proteomes" id="UP001171945">
    <property type="component" value="Unassembled WGS sequence"/>
</dbReference>
<comment type="caution">
    <text evidence="2">The sequence shown here is derived from an EMBL/GenBank/DDBJ whole genome shotgun (WGS) entry which is preliminary data.</text>
</comment>
<keyword evidence="3" id="KW-1185">Reference proteome</keyword>
<sequence length="106" mass="11889">MESKPSDLAWSPNLQIWLGVQTFRFGLESCSHVGCAKSFSCPPSSLKKWWATKRRFRGFSFFSRSHALAWERIGDAPASRNPQEDAGASRIGSHAGAWEPEKKSYV</sequence>
<accession>A0ABT7VR12</accession>
<dbReference type="EMBL" id="JAUCGM010000056">
    <property type="protein sequence ID" value="MDM8562097.1"/>
    <property type="molecule type" value="Genomic_DNA"/>
</dbReference>
<evidence type="ECO:0000256" key="1">
    <source>
        <dbReference type="SAM" id="MobiDB-lite"/>
    </source>
</evidence>
<gene>
    <name evidence="2" type="ORF">QUF54_01965</name>
</gene>
<name>A0ABT7VR12_9GAMM</name>
<feature type="region of interest" description="Disordered" evidence="1">
    <location>
        <begin position="74"/>
        <end position="106"/>
    </location>
</feature>
<evidence type="ECO:0000313" key="2">
    <source>
        <dbReference type="EMBL" id="MDM8562097.1"/>
    </source>
</evidence>
<reference evidence="2" key="1">
    <citation type="submission" date="2023-06" db="EMBL/GenBank/DDBJ databases">
        <title>Uncultivated large filamentous bacteria from sulfidic sediments reveal new species and different genomic features in energy metabolism and defense.</title>
        <authorList>
            <person name="Fonseca A."/>
        </authorList>
    </citation>
    <scope>NUCLEOTIDE SEQUENCE</scope>
    <source>
        <strain evidence="2">HSG4</strain>
    </source>
</reference>
<proteinExistence type="predicted"/>